<dbReference type="AlphaFoldDB" id="A0A0R1XEJ7"/>
<organism evidence="5 6">
    <name type="scientific">Schleiferilactobacillus harbinensis DSM 16991</name>
    <dbReference type="NCBI Taxonomy" id="1122147"/>
    <lineage>
        <taxon>Bacteria</taxon>
        <taxon>Bacillati</taxon>
        <taxon>Bacillota</taxon>
        <taxon>Bacilli</taxon>
        <taxon>Lactobacillales</taxon>
        <taxon>Lactobacillaceae</taxon>
        <taxon>Schleiferilactobacillus</taxon>
    </lineage>
</organism>
<dbReference type="PANTHER" id="PTHR44858:SF1">
    <property type="entry name" value="UDP-N-ACETYLGLUCOSAMINE--PEPTIDE N-ACETYLGLUCOSAMINYLTRANSFERASE SPINDLY-RELATED"/>
    <property type="match status" value="1"/>
</dbReference>
<dbReference type="eggNOG" id="COG0457">
    <property type="taxonomic scope" value="Bacteria"/>
</dbReference>
<dbReference type="Gene3D" id="1.25.40.10">
    <property type="entry name" value="Tetratricopeptide repeat domain"/>
    <property type="match status" value="2"/>
</dbReference>
<dbReference type="Proteomes" id="UP000050949">
    <property type="component" value="Unassembled WGS sequence"/>
</dbReference>
<protein>
    <recommendedName>
        <fullName evidence="4">Ancillary SecYEG translocon subunit/Cell division coordinator CpoB TPR domain-containing protein</fullName>
    </recommendedName>
</protein>
<dbReference type="SUPFAM" id="SSF48452">
    <property type="entry name" value="TPR-like"/>
    <property type="match status" value="1"/>
</dbReference>
<sequence>MLRKERDFVAEDSVPAPTAKDRIAARVHTLVAQIDRDPRDKKAMIELAHLLVTQNDLDQASTLLTKALGLFPDDDLLQYNLAVVATAQGQYSIAQKLLAQVTDPVLAADKAYTTGQIYYKQQQYPRALAFALTAVDHNGADAQYQLLYGDILSALENWTLAVPALQQAASLAPKGFKPHFDLGVALLGQGQVDEAQAVLAQAEKIDPARFQHQLTLFSDIGRLMQRQKGAADHGSDPQ</sequence>
<feature type="domain" description="Ancillary SecYEG translocon subunit/Cell division coordinator CpoB TPR" evidence="4">
    <location>
        <begin position="20"/>
        <end position="129"/>
    </location>
</feature>
<dbReference type="SMART" id="SM00028">
    <property type="entry name" value="TPR"/>
    <property type="match status" value="4"/>
</dbReference>
<dbReference type="OrthoDB" id="2329209at2"/>
<dbReference type="PANTHER" id="PTHR44858">
    <property type="entry name" value="TETRATRICOPEPTIDE REPEAT PROTEIN 6"/>
    <property type="match status" value="1"/>
</dbReference>
<evidence type="ECO:0000256" key="2">
    <source>
        <dbReference type="ARBA" id="ARBA00022803"/>
    </source>
</evidence>
<keyword evidence="1" id="KW-0677">Repeat</keyword>
<dbReference type="InterPro" id="IPR018704">
    <property type="entry name" value="SecYEG/CpoB_TPR"/>
</dbReference>
<evidence type="ECO:0000256" key="1">
    <source>
        <dbReference type="ARBA" id="ARBA00022737"/>
    </source>
</evidence>
<reference evidence="5 6" key="1">
    <citation type="journal article" date="2015" name="Genome Announc.">
        <title>Expanding the biotechnology potential of lactobacilli through comparative genomics of 213 strains and associated genera.</title>
        <authorList>
            <person name="Sun Z."/>
            <person name="Harris H.M."/>
            <person name="McCann A."/>
            <person name="Guo C."/>
            <person name="Argimon S."/>
            <person name="Zhang W."/>
            <person name="Yang X."/>
            <person name="Jeffery I.B."/>
            <person name="Cooney J.C."/>
            <person name="Kagawa T.F."/>
            <person name="Liu W."/>
            <person name="Song Y."/>
            <person name="Salvetti E."/>
            <person name="Wrobel A."/>
            <person name="Rasinkangas P."/>
            <person name="Parkhill J."/>
            <person name="Rea M.C."/>
            <person name="O'Sullivan O."/>
            <person name="Ritari J."/>
            <person name="Douillard F.P."/>
            <person name="Paul Ross R."/>
            <person name="Yang R."/>
            <person name="Briner A.E."/>
            <person name="Felis G.E."/>
            <person name="de Vos W.M."/>
            <person name="Barrangou R."/>
            <person name="Klaenhammer T.R."/>
            <person name="Caufield P.W."/>
            <person name="Cui Y."/>
            <person name="Zhang H."/>
            <person name="O'Toole P.W."/>
        </authorList>
    </citation>
    <scope>NUCLEOTIDE SEQUENCE [LARGE SCALE GENOMIC DNA]</scope>
    <source>
        <strain evidence="5 6">DSM 16991</strain>
    </source>
</reference>
<feature type="repeat" description="TPR" evidence="3">
    <location>
        <begin position="41"/>
        <end position="74"/>
    </location>
</feature>
<comment type="caution">
    <text evidence="5">The sequence shown here is derived from an EMBL/GenBank/DDBJ whole genome shotgun (WGS) entry which is preliminary data.</text>
</comment>
<dbReference type="InterPro" id="IPR011990">
    <property type="entry name" value="TPR-like_helical_dom_sf"/>
</dbReference>
<dbReference type="Pfam" id="PF09976">
    <property type="entry name" value="TPR_21"/>
    <property type="match status" value="1"/>
</dbReference>
<dbReference type="InterPro" id="IPR019734">
    <property type="entry name" value="TPR_rpt"/>
</dbReference>
<evidence type="ECO:0000313" key="6">
    <source>
        <dbReference type="Proteomes" id="UP000050949"/>
    </source>
</evidence>
<dbReference type="InterPro" id="IPR050498">
    <property type="entry name" value="Ycf3"/>
</dbReference>
<dbReference type="Pfam" id="PF14559">
    <property type="entry name" value="TPR_19"/>
    <property type="match status" value="1"/>
</dbReference>
<dbReference type="PROSITE" id="PS50005">
    <property type="entry name" value="TPR"/>
    <property type="match status" value="1"/>
</dbReference>
<evidence type="ECO:0000259" key="4">
    <source>
        <dbReference type="Pfam" id="PF09976"/>
    </source>
</evidence>
<dbReference type="PATRIC" id="fig|1122147.4.peg.1995"/>
<dbReference type="EMBL" id="AZFW01000032">
    <property type="protein sequence ID" value="KRM28462.1"/>
    <property type="molecule type" value="Genomic_DNA"/>
</dbReference>
<proteinExistence type="predicted"/>
<evidence type="ECO:0000313" key="5">
    <source>
        <dbReference type="EMBL" id="KRM28462.1"/>
    </source>
</evidence>
<keyword evidence="2 3" id="KW-0802">TPR repeat</keyword>
<evidence type="ECO:0000256" key="3">
    <source>
        <dbReference type="PROSITE-ProRule" id="PRU00339"/>
    </source>
</evidence>
<accession>A0A0R1XEJ7</accession>
<gene>
    <name evidence="5" type="ORF">FC91_GL001926</name>
</gene>
<name>A0A0R1XEJ7_9LACO</name>